<accession>A0A9X2EK86</accession>
<dbReference type="EMBL" id="JAMSHT010000001">
    <property type="protein sequence ID" value="MCM8556889.1"/>
    <property type="molecule type" value="Genomic_DNA"/>
</dbReference>
<keyword evidence="1" id="KW-0472">Membrane</keyword>
<evidence type="ECO:0000313" key="2">
    <source>
        <dbReference type="EMBL" id="MCM8556889.1"/>
    </source>
</evidence>
<proteinExistence type="predicted"/>
<keyword evidence="1" id="KW-1133">Transmembrane helix</keyword>
<keyword evidence="3" id="KW-1185">Reference proteome</keyword>
<reference evidence="2" key="1">
    <citation type="submission" date="2022-06" db="EMBL/GenBank/DDBJ databases">
        <title>Sphingomicrobium sedimins sp. nov., a marine bacterium isolated from tidal flat.</title>
        <authorList>
            <person name="Kim C.-H."/>
            <person name="Yoo Y."/>
            <person name="Kim J.-J."/>
        </authorList>
    </citation>
    <scope>NUCLEOTIDE SEQUENCE</scope>
    <source>
        <strain evidence="2">GRR-S6-50</strain>
    </source>
</reference>
<comment type="caution">
    <text evidence="2">The sequence shown here is derived from an EMBL/GenBank/DDBJ whole genome shotgun (WGS) entry which is preliminary data.</text>
</comment>
<evidence type="ECO:0000256" key="1">
    <source>
        <dbReference type="SAM" id="Phobius"/>
    </source>
</evidence>
<dbReference type="RefSeq" id="WP_252112476.1">
    <property type="nucleotide sequence ID" value="NZ_JAMSHT010000001.1"/>
</dbReference>
<sequence length="92" mass="9871">MTQPTDTQTNNSRIDNVRQNLETRGDFVGQSYRTIRDNPRTSAAIAGGVAAAAGATAFLLNRRNRIGTATGHANPNEEVLDKVEEMNADPSA</sequence>
<protein>
    <submittedName>
        <fullName evidence="2">Uncharacterized protein</fullName>
    </submittedName>
</protein>
<organism evidence="2 3">
    <name type="scientific">Sphingomicrobium sediminis</name>
    <dbReference type="NCBI Taxonomy" id="2950949"/>
    <lineage>
        <taxon>Bacteria</taxon>
        <taxon>Pseudomonadati</taxon>
        <taxon>Pseudomonadota</taxon>
        <taxon>Alphaproteobacteria</taxon>
        <taxon>Sphingomonadales</taxon>
        <taxon>Sphingomonadaceae</taxon>
        <taxon>Sphingomicrobium</taxon>
    </lineage>
</organism>
<feature type="transmembrane region" description="Helical" evidence="1">
    <location>
        <begin position="41"/>
        <end position="60"/>
    </location>
</feature>
<keyword evidence="1" id="KW-0812">Transmembrane</keyword>
<evidence type="ECO:0000313" key="3">
    <source>
        <dbReference type="Proteomes" id="UP001155128"/>
    </source>
</evidence>
<name>A0A9X2EK86_9SPHN</name>
<dbReference type="AlphaFoldDB" id="A0A9X2EK86"/>
<dbReference type="Proteomes" id="UP001155128">
    <property type="component" value="Unassembled WGS sequence"/>
</dbReference>
<gene>
    <name evidence="2" type="ORF">NDO55_03545</name>
</gene>